<feature type="region of interest" description="Disordered" evidence="1">
    <location>
        <begin position="247"/>
        <end position="282"/>
    </location>
</feature>
<protein>
    <submittedName>
        <fullName evidence="2">Uncharacterized protein</fullName>
    </submittedName>
</protein>
<dbReference type="Proteomes" id="UP001472677">
    <property type="component" value="Unassembled WGS sequence"/>
</dbReference>
<evidence type="ECO:0000313" key="3">
    <source>
        <dbReference type="Proteomes" id="UP001472677"/>
    </source>
</evidence>
<dbReference type="EMBL" id="JBBPBM010000169">
    <property type="protein sequence ID" value="KAK8502443.1"/>
    <property type="molecule type" value="Genomic_DNA"/>
</dbReference>
<comment type="caution">
    <text evidence="2">The sequence shown here is derived from an EMBL/GenBank/DDBJ whole genome shotgun (WGS) entry which is preliminary data.</text>
</comment>
<name>A0ABR2B824_9ROSI</name>
<reference evidence="2 3" key="1">
    <citation type="journal article" date="2024" name="G3 (Bethesda)">
        <title>Genome assembly of Hibiscus sabdariffa L. provides insights into metabolisms of medicinal natural products.</title>
        <authorList>
            <person name="Kim T."/>
        </authorList>
    </citation>
    <scope>NUCLEOTIDE SEQUENCE [LARGE SCALE GENOMIC DNA]</scope>
    <source>
        <strain evidence="2">TK-2024</strain>
        <tissue evidence="2">Old leaves</tissue>
    </source>
</reference>
<proteinExistence type="predicted"/>
<sequence>MNAVLVMERLGHVIHNAVNQRSWIPKNSSVRLSRTDGVLDVCQGGRPSEAIISAGNAIVLDNSVPVFSSAPVQETNEDPVVDASMTDMGPMSKGVALRNIAIGTGLGGVPEQLPAQGQSIPNLSFKDTLLERTGTPTGSSAIPELDVEESCGITMPIMAEKDNIVEQQDPEELYNPQIQVVNRKGRIGAIQNNSGVKGDMGLRYSVLVEEHSTDEGRLEPEVNDGSQGFRILSREKDLTHHATDPEVMIVNGSHGVANERSLSTPGNKEGPVSSTKKESSGE</sequence>
<organism evidence="2 3">
    <name type="scientific">Hibiscus sabdariffa</name>
    <name type="common">roselle</name>
    <dbReference type="NCBI Taxonomy" id="183260"/>
    <lineage>
        <taxon>Eukaryota</taxon>
        <taxon>Viridiplantae</taxon>
        <taxon>Streptophyta</taxon>
        <taxon>Embryophyta</taxon>
        <taxon>Tracheophyta</taxon>
        <taxon>Spermatophyta</taxon>
        <taxon>Magnoliopsida</taxon>
        <taxon>eudicotyledons</taxon>
        <taxon>Gunneridae</taxon>
        <taxon>Pentapetalae</taxon>
        <taxon>rosids</taxon>
        <taxon>malvids</taxon>
        <taxon>Malvales</taxon>
        <taxon>Malvaceae</taxon>
        <taxon>Malvoideae</taxon>
        <taxon>Hibiscus</taxon>
    </lineage>
</organism>
<accession>A0ABR2B824</accession>
<evidence type="ECO:0000256" key="1">
    <source>
        <dbReference type="SAM" id="MobiDB-lite"/>
    </source>
</evidence>
<keyword evidence="3" id="KW-1185">Reference proteome</keyword>
<evidence type="ECO:0000313" key="2">
    <source>
        <dbReference type="EMBL" id="KAK8502443.1"/>
    </source>
</evidence>
<gene>
    <name evidence="2" type="ORF">V6N12_020035</name>
</gene>